<gene>
    <name evidence="7" type="ORF">FHS74_002416</name>
</gene>
<dbReference type="EMBL" id="JACIIZ010000006">
    <property type="protein sequence ID" value="MBB6251856.1"/>
    <property type="molecule type" value="Genomic_DNA"/>
</dbReference>
<evidence type="ECO:0000313" key="8">
    <source>
        <dbReference type="Proteomes" id="UP000539175"/>
    </source>
</evidence>
<dbReference type="PIRSF" id="PIRSF003085">
    <property type="entry name" value="CMAS"/>
    <property type="match status" value="1"/>
</dbReference>
<evidence type="ECO:0000256" key="4">
    <source>
        <dbReference type="ARBA" id="ARBA00022691"/>
    </source>
</evidence>
<dbReference type="Proteomes" id="UP000539175">
    <property type="component" value="Unassembled WGS sequence"/>
</dbReference>
<reference evidence="7 8" key="1">
    <citation type="submission" date="2020-08" db="EMBL/GenBank/DDBJ databases">
        <title>Genomic Encyclopedia of Type Strains, Phase IV (KMG-IV): sequencing the most valuable type-strain genomes for metagenomic binning, comparative biology and taxonomic classification.</title>
        <authorList>
            <person name="Goeker M."/>
        </authorList>
    </citation>
    <scope>NUCLEOTIDE SEQUENCE [LARGE SCALE GENOMIC DNA]</scope>
    <source>
        <strain evidence="7 8">DSM 22198</strain>
    </source>
</reference>
<accession>A0A7X0B009</accession>
<dbReference type="InterPro" id="IPR050723">
    <property type="entry name" value="CFA/CMAS"/>
</dbReference>
<sequence>MTLDTPFAPPASTPPLRRLASALLTRMMARLALGHITVQLPDGCRLTREAATPGPQAVLVLHNWRALRRLALGGDIAFAEAYADGDWSSPDLPALLELAARNIGGLDGPMAGTPLARVVNRLVHRRRPNSRGGSRRNIMAHYDLGNHFYARWLDEGMVYSSALYTDGAQTLETAQAAKLERIVALLGLSGKERVLEIGCGWGGLAERIARQGCHVTGLTLSPAQLSVAQDRLIDADLGNRADLRLQDYRDVGGTYDRVVSIEMLEAVGERYWPVYFQTLRQRLASDGVAVLQVITIDDARFHRYRREVDFIQRHVFPGGMLPSPARLAQEAAAAGLHLETALTFGDSYARTLAEWRVRFHAAWSDIQAQGFPPRFRRLWDYYLAYCEAGFRAGLIDVGLYRLRPVS</sequence>
<dbReference type="RefSeq" id="WP_184800689.1">
    <property type="nucleotide sequence ID" value="NZ_JACIIZ010000006.1"/>
</dbReference>
<dbReference type="GO" id="GO:0008610">
    <property type="term" value="P:lipid biosynthetic process"/>
    <property type="evidence" value="ECO:0007669"/>
    <property type="project" value="InterPro"/>
</dbReference>
<dbReference type="InterPro" id="IPR029063">
    <property type="entry name" value="SAM-dependent_MTases_sf"/>
</dbReference>
<comment type="similarity">
    <text evidence="1">Belongs to the CFA/CMAS family.</text>
</comment>
<dbReference type="Gene3D" id="3.40.50.150">
    <property type="entry name" value="Vaccinia Virus protein VP39"/>
    <property type="match status" value="1"/>
</dbReference>
<feature type="active site" evidence="6">
    <location>
        <position position="386"/>
    </location>
</feature>
<dbReference type="PANTHER" id="PTHR43667:SF2">
    <property type="entry name" value="FATTY ACID C-METHYL TRANSFERASE"/>
    <property type="match status" value="1"/>
</dbReference>
<protein>
    <submittedName>
        <fullName evidence="7">Cyclopropane-fatty-acyl-phospholipid synthase</fullName>
        <ecNumber evidence="7">2.1.1.79</ecNumber>
    </submittedName>
</protein>
<evidence type="ECO:0000256" key="5">
    <source>
        <dbReference type="ARBA" id="ARBA00023098"/>
    </source>
</evidence>
<evidence type="ECO:0000256" key="6">
    <source>
        <dbReference type="PIRSR" id="PIRSR003085-1"/>
    </source>
</evidence>
<name>A0A7X0B009_9PROT</name>
<dbReference type="Pfam" id="PF02353">
    <property type="entry name" value="CMAS"/>
    <property type="match status" value="1"/>
</dbReference>
<dbReference type="GO" id="GO:0008825">
    <property type="term" value="F:cyclopropane-fatty-acyl-phospholipid synthase activity"/>
    <property type="evidence" value="ECO:0007669"/>
    <property type="project" value="UniProtKB-EC"/>
</dbReference>
<evidence type="ECO:0000256" key="2">
    <source>
        <dbReference type="ARBA" id="ARBA00022603"/>
    </source>
</evidence>
<evidence type="ECO:0000256" key="1">
    <source>
        <dbReference type="ARBA" id="ARBA00010815"/>
    </source>
</evidence>
<dbReference type="AlphaFoldDB" id="A0A7X0B009"/>
<keyword evidence="3 7" id="KW-0808">Transferase</keyword>
<dbReference type="InterPro" id="IPR003333">
    <property type="entry name" value="CMAS"/>
</dbReference>
<dbReference type="GO" id="GO:0032259">
    <property type="term" value="P:methylation"/>
    <property type="evidence" value="ECO:0007669"/>
    <property type="project" value="UniProtKB-KW"/>
</dbReference>
<dbReference type="PANTHER" id="PTHR43667">
    <property type="entry name" value="CYCLOPROPANE-FATTY-ACYL-PHOSPHOLIPID SYNTHASE"/>
    <property type="match status" value="1"/>
</dbReference>
<evidence type="ECO:0000256" key="3">
    <source>
        <dbReference type="ARBA" id="ARBA00022679"/>
    </source>
</evidence>
<dbReference type="EC" id="2.1.1.79" evidence="7"/>
<comment type="caution">
    <text evidence="7">The sequence shown here is derived from an EMBL/GenBank/DDBJ whole genome shotgun (WGS) entry which is preliminary data.</text>
</comment>
<dbReference type="SUPFAM" id="SSF53335">
    <property type="entry name" value="S-adenosyl-L-methionine-dependent methyltransferases"/>
    <property type="match status" value="1"/>
</dbReference>
<organism evidence="7 8">
    <name type="scientific">Nitrospirillum iridis</name>
    <dbReference type="NCBI Taxonomy" id="765888"/>
    <lineage>
        <taxon>Bacteria</taxon>
        <taxon>Pseudomonadati</taxon>
        <taxon>Pseudomonadota</taxon>
        <taxon>Alphaproteobacteria</taxon>
        <taxon>Rhodospirillales</taxon>
        <taxon>Azospirillaceae</taxon>
        <taxon>Nitrospirillum</taxon>
    </lineage>
</organism>
<proteinExistence type="inferred from homology"/>
<dbReference type="CDD" id="cd02440">
    <property type="entry name" value="AdoMet_MTases"/>
    <property type="match status" value="1"/>
</dbReference>
<keyword evidence="8" id="KW-1185">Reference proteome</keyword>
<keyword evidence="2 7" id="KW-0489">Methyltransferase</keyword>
<evidence type="ECO:0000313" key="7">
    <source>
        <dbReference type="EMBL" id="MBB6251856.1"/>
    </source>
</evidence>
<keyword evidence="4" id="KW-0949">S-adenosyl-L-methionine</keyword>
<keyword evidence="5" id="KW-0443">Lipid metabolism</keyword>